<proteinExistence type="inferred from homology"/>
<comment type="function">
    <text evidence="8">Involved in mRNA degradation. Catalyzes the phosphorolysis of single-stranded polyribonucleotides processively in the 3'- to 5'-direction.</text>
</comment>
<comment type="subcellular location">
    <subcellularLocation>
        <location evidence="8">Cytoplasm</location>
    </subcellularLocation>
</comment>
<evidence type="ECO:0000256" key="5">
    <source>
        <dbReference type="ARBA" id="ARBA00022723"/>
    </source>
</evidence>
<dbReference type="Gene3D" id="2.40.50.140">
    <property type="entry name" value="Nucleic acid-binding proteins"/>
    <property type="match status" value="1"/>
</dbReference>
<dbReference type="InterPro" id="IPR036612">
    <property type="entry name" value="KH_dom_type_1_sf"/>
</dbReference>
<dbReference type="HAMAP" id="MF_01595">
    <property type="entry name" value="PNPase"/>
    <property type="match status" value="1"/>
</dbReference>
<evidence type="ECO:0000313" key="12">
    <source>
        <dbReference type="Proteomes" id="UP000320390"/>
    </source>
</evidence>
<dbReference type="PROSITE" id="PS50084">
    <property type="entry name" value="KH_TYPE_1"/>
    <property type="match status" value="1"/>
</dbReference>
<dbReference type="NCBIfam" id="NF008805">
    <property type="entry name" value="PRK11824.1"/>
    <property type="match status" value="1"/>
</dbReference>
<dbReference type="CDD" id="cd04472">
    <property type="entry name" value="S1_PNPase"/>
    <property type="match status" value="1"/>
</dbReference>
<dbReference type="InterPro" id="IPR003029">
    <property type="entry name" value="S1_domain"/>
</dbReference>
<keyword evidence="3 8" id="KW-0808">Transferase</keyword>
<dbReference type="Pfam" id="PF00013">
    <property type="entry name" value="KH_1"/>
    <property type="match status" value="1"/>
</dbReference>
<evidence type="ECO:0000256" key="2">
    <source>
        <dbReference type="ARBA" id="ARBA00022490"/>
    </source>
</evidence>
<dbReference type="InterPro" id="IPR012340">
    <property type="entry name" value="NA-bd_OB-fold"/>
</dbReference>
<feature type="domain" description="S1 motif" evidence="10">
    <location>
        <begin position="626"/>
        <end position="694"/>
    </location>
</feature>
<keyword evidence="7 8" id="KW-0694">RNA-binding</keyword>
<dbReference type="SUPFAM" id="SSF55666">
    <property type="entry name" value="Ribonuclease PH domain 2-like"/>
    <property type="match status" value="2"/>
</dbReference>
<dbReference type="PANTHER" id="PTHR11252">
    <property type="entry name" value="POLYRIBONUCLEOTIDE NUCLEOTIDYLTRANSFERASE"/>
    <property type="match status" value="1"/>
</dbReference>
<organism evidence="11 12">
    <name type="scientific">Saltatorellus ferox</name>
    <dbReference type="NCBI Taxonomy" id="2528018"/>
    <lineage>
        <taxon>Bacteria</taxon>
        <taxon>Pseudomonadati</taxon>
        <taxon>Planctomycetota</taxon>
        <taxon>Planctomycetia</taxon>
        <taxon>Planctomycetia incertae sedis</taxon>
        <taxon>Saltatorellus</taxon>
    </lineage>
</organism>
<dbReference type="OrthoDB" id="9804305at2"/>
<feature type="region of interest" description="Disordered" evidence="9">
    <location>
        <begin position="694"/>
        <end position="748"/>
    </location>
</feature>
<dbReference type="InterPro" id="IPR004087">
    <property type="entry name" value="KH_dom"/>
</dbReference>
<dbReference type="GO" id="GO:0006402">
    <property type="term" value="P:mRNA catabolic process"/>
    <property type="evidence" value="ECO:0007669"/>
    <property type="project" value="UniProtKB-UniRule"/>
</dbReference>
<keyword evidence="6 8" id="KW-0460">Magnesium</keyword>
<dbReference type="GO" id="GO:0000287">
    <property type="term" value="F:magnesium ion binding"/>
    <property type="evidence" value="ECO:0007669"/>
    <property type="project" value="UniProtKB-UniRule"/>
</dbReference>
<protein>
    <recommendedName>
        <fullName evidence="8">Polyribonucleotide nucleotidyltransferase</fullName>
        <ecNumber evidence="8">2.7.7.8</ecNumber>
    </recommendedName>
    <alternativeName>
        <fullName evidence="8">Polynucleotide phosphorylase</fullName>
        <shortName evidence="8">PNPase</shortName>
    </alternativeName>
</protein>
<keyword evidence="4 8" id="KW-0548">Nucleotidyltransferase</keyword>
<dbReference type="CDD" id="cd02393">
    <property type="entry name" value="KH-I_PNPase"/>
    <property type="match status" value="1"/>
</dbReference>
<name>A0A518ER89_9BACT</name>
<gene>
    <name evidence="8 11" type="primary">pnp</name>
    <name evidence="11" type="ORF">Poly30_20650</name>
</gene>
<dbReference type="AlphaFoldDB" id="A0A518ER89"/>
<evidence type="ECO:0000256" key="3">
    <source>
        <dbReference type="ARBA" id="ARBA00022679"/>
    </source>
</evidence>
<dbReference type="InterPro" id="IPR036345">
    <property type="entry name" value="ExoRNase_PH_dom2_sf"/>
</dbReference>
<dbReference type="InterPro" id="IPR001247">
    <property type="entry name" value="ExoRNase_PH_dom1"/>
</dbReference>
<keyword evidence="5 8" id="KW-0479">Metal-binding</keyword>
<dbReference type="Pfam" id="PF03725">
    <property type="entry name" value="RNase_PH_C"/>
    <property type="match status" value="1"/>
</dbReference>
<feature type="binding site" evidence="8">
    <location>
        <position position="489"/>
    </location>
    <ligand>
        <name>Mg(2+)</name>
        <dbReference type="ChEBI" id="CHEBI:18420"/>
    </ligand>
</feature>
<dbReference type="InterPro" id="IPR012162">
    <property type="entry name" value="PNPase"/>
</dbReference>
<accession>A0A518ER89</accession>
<dbReference type="InterPro" id="IPR015847">
    <property type="entry name" value="ExoRNase_PH_dom2"/>
</dbReference>
<dbReference type="SMART" id="SM00316">
    <property type="entry name" value="S1"/>
    <property type="match status" value="1"/>
</dbReference>
<evidence type="ECO:0000256" key="9">
    <source>
        <dbReference type="SAM" id="MobiDB-lite"/>
    </source>
</evidence>
<comment type="similarity">
    <text evidence="1 8">Belongs to the polyribonucleotide nucleotidyltransferase family.</text>
</comment>
<dbReference type="FunFam" id="3.30.230.70:FF:000001">
    <property type="entry name" value="Polyribonucleotide nucleotidyltransferase"/>
    <property type="match status" value="1"/>
</dbReference>
<dbReference type="GO" id="GO:0003723">
    <property type="term" value="F:RNA binding"/>
    <property type="evidence" value="ECO:0007669"/>
    <property type="project" value="UniProtKB-UniRule"/>
</dbReference>
<dbReference type="GO" id="GO:0004654">
    <property type="term" value="F:polyribonucleotide nucleotidyltransferase activity"/>
    <property type="evidence" value="ECO:0007669"/>
    <property type="project" value="UniProtKB-UniRule"/>
</dbReference>
<dbReference type="EC" id="2.7.7.8" evidence="8"/>
<reference evidence="11 12" key="1">
    <citation type="submission" date="2019-02" db="EMBL/GenBank/DDBJ databases">
        <title>Deep-cultivation of Planctomycetes and their phenomic and genomic characterization uncovers novel biology.</title>
        <authorList>
            <person name="Wiegand S."/>
            <person name="Jogler M."/>
            <person name="Boedeker C."/>
            <person name="Pinto D."/>
            <person name="Vollmers J."/>
            <person name="Rivas-Marin E."/>
            <person name="Kohn T."/>
            <person name="Peeters S.H."/>
            <person name="Heuer A."/>
            <person name="Rast P."/>
            <person name="Oberbeckmann S."/>
            <person name="Bunk B."/>
            <person name="Jeske O."/>
            <person name="Meyerdierks A."/>
            <person name="Storesund J.E."/>
            <person name="Kallscheuer N."/>
            <person name="Luecker S."/>
            <person name="Lage O.M."/>
            <person name="Pohl T."/>
            <person name="Merkel B.J."/>
            <person name="Hornburger P."/>
            <person name="Mueller R.-W."/>
            <person name="Bruemmer F."/>
            <person name="Labrenz M."/>
            <person name="Spormann A.M."/>
            <person name="Op den Camp H."/>
            <person name="Overmann J."/>
            <person name="Amann R."/>
            <person name="Jetten M.S.M."/>
            <person name="Mascher T."/>
            <person name="Medema M.H."/>
            <person name="Devos D.P."/>
            <person name="Kaster A.-K."/>
            <person name="Ovreas L."/>
            <person name="Rohde M."/>
            <person name="Galperin M.Y."/>
            <person name="Jogler C."/>
        </authorList>
    </citation>
    <scope>NUCLEOTIDE SEQUENCE [LARGE SCALE GENOMIC DNA]</scope>
    <source>
        <strain evidence="11 12">Poly30</strain>
    </source>
</reference>
<dbReference type="Proteomes" id="UP000320390">
    <property type="component" value="Chromosome"/>
</dbReference>
<feature type="compositionally biased region" description="Acidic residues" evidence="9">
    <location>
        <begin position="701"/>
        <end position="714"/>
    </location>
</feature>
<dbReference type="InterPro" id="IPR015848">
    <property type="entry name" value="PNPase_PH_RNA-bd_bac/org-type"/>
</dbReference>
<dbReference type="GO" id="GO:0000175">
    <property type="term" value="F:3'-5'-RNA exonuclease activity"/>
    <property type="evidence" value="ECO:0007669"/>
    <property type="project" value="TreeGrafter"/>
</dbReference>
<dbReference type="SUPFAM" id="SSF54791">
    <property type="entry name" value="Eukaryotic type KH-domain (KH-domain type I)"/>
    <property type="match status" value="1"/>
</dbReference>
<dbReference type="SUPFAM" id="SSF46915">
    <property type="entry name" value="Polynucleotide phosphorylase/guanosine pentaphosphate synthase (PNPase/GPSI), domain 3"/>
    <property type="match status" value="1"/>
</dbReference>
<keyword evidence="12" id="KW-1185">Reference proteome</keyword>
<feature type="binding site" evidence="8">
    <location>
        <position position="495"/>
    </location>
    <ligand>
        <name>Mg(2+)</name>
        <dbReference type="ChEBI" id="CHEBI:18420"/>
    </ligand>
</feature>
<dbReference type="GO" id="GO:0005829">
    <property type="term" value="C:cytosol"/>
    <property type="evidence" value="ECO:0007669"/>
    <property type="project" value="TreeGrafter"/>
</dbReference>
<dbReference type="Pfam" id="PF03726">
    <property type="entry name" value="PNPase"/>
    <property type="match status" value="1"/>
</dbReference>
<dbReference type="SMART" id="SM00322">
    <property type="entry name" value="KH"/>
    <property type="match status" value="1"/>
</dbReference>
<evidence type="ECO:0000256" key="4">
    <source>
        <dbReference type="ARBA" id="ARBA00022695"/>
    </source>
</evidence>
<dbReference type="NCBIfam" id="TIGR03591">
    <property type="entry name" value="polynuc_phos"/>
    <property type="match status" value="1"/>
</dbReference>
<dbReference type="GO" id="GO:0006396">
    <property type="term" value="P:RNA processing"/>
    <property type="evidence" value="ECO:0007669"/>
    <property type="project" value="InterPro"/>
</dbReference>
<evidence type="ECO:0000256" key="6">
    <source>
        <dbReference type="ARBA" id="ARBA00022842"/>
    </source>
</evidence>
<dbReference type="CDD" id="cd11364">
    <property type="entry name" value="RNase_PH_PNPase_2"/>
    <property type="match status" value="1"/>
</dbReference>
<keyword evidence="2 8" id="KW-0963">Cytoplasm</keyword>
<dbReference type="Pfam" id="PF00575">
    <property type="entry name" value="S1"/>
    <property type="match status" value="1"/>
</dbReference>
<evidence type="ECO:0000259" key="10">
    <source>
        <dbReference type="PROSITE" id="PS50126"/>
    </source>
</evidence>
<evidence type="ECO:0000313" key="11">
    <source>
        <dbReference type="EMBL" id="QDV06555.1"/>
    </source>
</evidence>
<feature type="compositionally biased region" description="Basic residues" evidence="9">
    <location>
        <begin position="736"/>
        <end position="748"/>
    </location>
</feature>
<dbReference type="FunFam" id="3.30.230.70:FF:000002">
    <property type="entry name" value="Polyribonucleotide nucleotidyltransferase"/>
    <property type="match status" value="1"/>
</dbReference>
<dbReference type="InterPro" id="IPR020568">
    <property type="entry name" value="Ribosomal_Su5_D2-typ_SF"/>
</dbReference>
<dbReference type="PANTHER" id="PTHR11252:SF0">
    <property type="entry name" value="POLYRIBONUCLEOTIDE NUCLEOTIDYLTRANSFERASE 1, MITOCHONDRIAL"/>
    <property type="match status" value="1"/>
</dbReference>
<dbReference type="EMBL" id="CP036434">
    <property type="protein sequence ID" value="QDV06555.1"/>
    <property type="molecule type" value="Genomic_DNA"/>
</dbReference>
<comment type="cofactor">
    <cofactor evidence="8">
        <name>Mg(2+)</name>
        <dbReference type="ChEBI" id="CHEBI:18420"/>
    </cofactor>
</comment>
<dbReference type="SUPFAM" id="SSF54211">
    <property type="entry name" value="Ribosomal protein S5 domain 2-like"/>
    <property type="match status" value="2"/>
</dbReference>
<dbReference type="SUPFAM" id="SSF50249">
    <property type="entry name" value="Nucleic acid-binding proteins"/>
    <property type="match status" value="1"/>
</dbReference>
<dbReference type="PIRSF" id="PIRSF005499">
    <property type="entry name" value="PNPase"/>
    <property type="match status" value="1"/>
</dbReference>
<dbReference type="InterPro" id="IPR004088">
    <property type="entry name" value="KH_dom_type_1"/>
</dbReference>
<dbReference type="FunFam" id="3.30.1370.10:FF:000001">
    <property type="entry name" value="Polyribonucleotide nucleotidyltransferase"/>
    <property type="match status" value="1"/>
</dbReference>
<feature type="compositionally biased region" description="Basic and acidic residues" evidence="9">
    <location>
        <begin position="715"/>
        <end position="735"/>
    </location>
</feature>
<evidence type="ECO:0000256" key="8">
    <source>
        <dbReference type="HAMAP-Rule" id="MF_01595"/>
    </source>
</evidence>
<dbReference type="Gene3D" id="3.30.230.70">
    <property type="entry name" value="GHMP Kinase, N-terminal domain"/>
    <property type="match status" value="2"/>
</dbReference>
<evidence type="ECO:0000256" key="1">
    <source>
        <dbReference type="ARBA" id="ARBA00007404"/>
    </source>
</evidence>
<dbReference type="PROSITE" id="PS50126">
    <property type="entry name" value="S1"/>
    <property type="match status" value="1"/>
</dbReference>
<comment type="catalytic activity">
    <reaction evidence="8">
        <text>RNA(n+1) + phosphate = RNA(n) + a ribonucleoside 5'-diphosphate</text>
        <dbReference type="Rhea" id="RHEA:22096"/>
        <dbReference type="Rhea" id="RHEA-COMP:14527"/>
        <dbReference type="Rhea" id="RHEA-COMP:17342"/>
        <dbReference type="ChEBI" id="CHEBI:43474"/>
        <dbReference type="ChEBI" id="CHEBI:57930"/>
        <dbReference type="ChEBI" id="CHEBI:140395"/>
        <dbReference type="EC" id="2.7.7.8"/>
    </reaction>
</comment>
<dbReference type="Pfam" id="PF01138">
    <property type="entry name" value="RNase_PH"/>
    <property type="match status" value="2"/>
</dbReference>
<dbReference type="Gene3D" id="3.30.1370.10">
    <property type="entry name" value="K Homology domain, type 1"/>
    <property type="match status" value="1"/>
</dbReference>
<dbReference type="InterPro" id="IPR036456">
    <property type="entry name" value="PNPase_PH_RNA-bd_sf"/>
</dbReference>
<evidence type="ECO:0000256" key="7">
    <source>
        <dbReference type="ARBA" id="ARBA00022884"/>
    </source>
</evidence>
<sequence length="748" mass="81900">MTMKPTRVEATIAGKKLTLETGQVARQAGGAVIATLGETRCFAATTAGAGRDDIDFFPLVCDYREKTEAAGKIPGGFFKREGRPTTKEILTMRLIDRSIRPMFPDGYKSEVQVMTSVMQYDGMNNPDVVAMIAAFASIRIAGLPFETTLGAIRVCHIDGKLVAFPNDKDRRDNSRLDLVVSGHEDGICMVESSAKELTEDEMIDALTEAHEVILQIVDLVNELVDRAGKPQMEFKAPSIDQGLRAEVFRYEKDLSKAMLTDGKHERGAAVSSVRDRVIEDLTRGVAEEELKNTTKNIKEFFGDLKKHCERAAILSGRRVDGRKWDDIRQITIAPNFNPRQHGSVLFTRGETQAMVSATLGTPDDEQVIDGVEEEYKKNFYLHYNFPAYSVGETRRIMGPGRREIGHGMLAERALTSVMPSRESFPYTTRIVSDITESNGSSSMASVCGGCLAMMLAGVPLSQPVAGIAMGLVSDGDEPAILSDILGSEDHCGDMDFKVAGSGVGITALQMDIKITGVSRELLSAALEQARVGRIHILREMLKAVPSPSAEVSEFAPRMETIKIPSDRIGFLIGPGGKNIRQMQADYEVRISIVDDEGNVQIYGTNAEKVKKCRDAISATMETPEVGSRYNGTVKSVRDFGAFIEILPGVEALCHISELGEGFIENVTDVVNVGDEIDVIIINVDDRGKIKVSHKATLEGAESSDEEKGDDDGGDDDRPRRDRGDREDRGGDDRGARRPRRSRRRSSAR</sequence>
<dbReference type="InterPro" id="IPR027408">
    <property type="entry name" value="PNPase/RNase_PH_dom_sf"/>
</dbReference>